<keyword evidence="3" id="KW-1185">Reference proteome</keyword>
<evidence type="ECO:0000313" key="3">
    <source>
        <dbReference type="Proteomes" id="UP001146351"/>
    </source>
</evidence>
<dbReference type="EMBL" id="JAPQKO010000006">
    <property type="protein sequence ID" value="KAJ5155400.1"/>
    <property type="molecule type" value="Genomic_DNA"/>
</dbReference>
<reference evidence="2" key="2">
    <citation type="journal article" date="2023" name="IMA Fungus">
        <title>Comparative genomic study of the Penicillium genus elucidates a diverse pangenome and 15 lateral gene transfer events.</title>
        <authorList>
            <person name="Petersen C."/>
            <person name="Sorensen T."/>
            <person name="Nielsen M.R."/>
            <person name="Sondergaard T.E."/>
            <person name="Sorensen J.L."/>
            <person name="Fitzpatrick D.A."/>
            <person name="Frisvad J.C."/>
            <person name="Nielsen K.L."/>
        </authorList>
    </citation>
    <scope>NUCLEOTIDE SEQUENCE</scope>
    <source>
        <strain evidence="2">IBT 21917</strain>
    </source>
</reference>
<protein>
    <submittedName>
        <fullName evidence="2">Uncharacterized protein</fullName>
    </submittedName>
</protein>
<evidence type="ECO:0000256" key="1">
    <source>
        <dbReference type="SAM" id="SignalP"/>
    </source>
</evidence>
<comment type="caution">
    <text evidence="2">The sequence shown here is derived from an EMBL/GenBank/DDBJ whole genome shotgun (WGS) entry which is preliminary data.</text>
</comment>
<feature type="signal peptide" evidence="1">
    <location>
        <begin position="1"/>
        <end position="25"/>
    </location>
</feature>
<name>A0A9W9HSK8_9EURO</name>
<feature type="chain" id="PRO_5040787302" evidence="1">
    <location>
        <begin position="26"/>
        <end position="269"/>
    </location>
</feature>
<evidence type="ECO:0000313" key="2">
    <source>
        <dbReference type="EMBL" id="KAJ5155400.1"/>
    </source>
</evidence>
<organism evidence="2 3">
    <name type="scientific">Penicillium capsulatum</name>
    <dbReference type="NCBI Taxonomy" id="69766"/>
    <lineage>
        <taxon>Eukaryota</taxon>
        <taxon>Fungi</taxon>
        <taxon>Dikarya</taxon>
        <taxon>Ascomycota</taxon>
        <taxon>Pezizomycotina</taxon>
        <taxon>Eurotiomycetes</taxon>
        <taxon>Eurotiomycetidae</taxon>
        <taxon>Eurotiales</taxon>
        <taxon>Aspergillaceae</taxon>
        <taxon>Penicillium</taxon>
    </lineage>
</organism>
<dbReference type="OrthoDB" id="4524870at2759"/>
<gene>
    <name evidence="2" type="ORF">N7492_008203</name>
</gene>
<reference evidence="2" key="1">
    <citation type="submission" date="2022-11" db="EMBL/GenBank/DDBJ databases">
        <authorList>
            <person name="Petersen C."/>
        </authorList>
    </citation>
    <scope>NUCLEOTIDE SEQUENCE</scope>
    <source>
        <strain evidence="2">IBT 21917</strain>
    </source>
</reference>
<accession>A0A9W9HSK8</accession>
<keyword evidence="1" id="KW-0732">Signal</keyword>
<proteinExistence type="predicted"/>
<dbReference type="Proteomes" id="UP001146351">
    <property type="component" value="Unassembled WGS sequence"/>
</dbReference>
<dbReference type="AlphaFoldDB" id="A0A9W9HSK8"/>
<sequence length="269" mass="29018">MLANRGPGRLGLLVAVLAVVRCGAAQFCSFWDSSCIDPLAQSAVRMDFSPLFQDPITFYYAFDASPSGKGEGPMTKTAFWLRYNDHRVKTDPIDENRTSEVALRVGNLTGTPSGANNGCDGFLGPRCSDNIKSALQTLMYRHAVSDDSYAKPLEYALNQLLSSSSSSISSSCATAVLDVASIPVQEFAVEQTSNHNTTLMTPGSPSDPWQVWYLDQMTAHQQANQVAVGIISRGPSHHSTPQRPSDFQIELVCVQAPNSRQGSSSKGAH</sequence>